<keyword evidence="1" id="KW-0732">Signal</keyword>
<sequence>MPKTTRWLLSLSAACAFAALPAFAQQDKSEDPELREMEQYTLTMENLTRWMDVMVSLQPVANSHPDDLKALEIDGDKDESLDQLAKKISAVPALVDAMAKHGFTPRQFVLEEMVLFQASMAAAMMPAGANEAELAHKAHVNPANVAFVRQHKDEIEAMQKKYAPQGGDDSNQ</sequence>
<evidence type="ECO:0000313" key="3">
    <source>
        <dbReference type="Proteomes" id="UP001059380"/>
    </source>
</evidence>
<dbReference type="KEGG" id="orp:MOP44_02810"/>
<dbReference type="RefSeq" id="WP_260794383.1">
    <property type="nucleotide sequence ID" value="NZ_CP093313.1"/>
</dbReference>
<dbReference type="AlphaFoldDB" id="A0A9J7BV33"/>
<keyword evidence="3" id="KW-1185">Reference proteome</keyword>
<organism evidence="2 3">
    <name type="scientific">Occallatibacter riparius</name>
    <dbReference type="NCBI Taxonomy" id="1002689"/>
    <lineage>
        <taxon>Bacteria</taxon>
        <taxon>Pseudomonadati</taxon>
        <taxon>Acidobacteriota</taxon>
        <taxon>Terriglobia</taxon>
        <taxon>Terriglobales</taxon>
        <taxon>Acidobacteriaceae</taxon>
        <taxon>Occallatibacter</taxon>
    </lineage>
</organism>
<proteinExistence type="predicted"/>
<protein>
    <submittedName>
        <fullName evidence="2">Uncharacterized protein</fullName>
    </submittedName>
</protein>
<accession>A0A9J7BV33</accession>
<gene>
    <name evidence="2" type="ORF">MOP44_02810</name>
</gene>
<name>A0A9J7BV33_9BACT</name>
<dbReference type="EMBL" id="CP093313">
    <property type="protein sequence ID" value="UWZ84877.1"/>
    <property type="molecule type" value="Genomic_DNA"/>
</dbReference>
<dbReference type="Proteomes" id="UP001059380">
    <property type="component" value="Chromosome"/>
</dbReference>
<feature type="signal peptide" evidence="1">
    <location>
        <begin position="1"/>
        <end position="24"/>
    </location>
</feature>
<reference evidence="2" key="1">
    <citation type="submission" date="2021-04" db="EMBL/GenBank/DDBJ databases">
        <title>Phylogenetic analysis of Acidobacteriaceae.</title>
        <authorList>
            <person name="Qiu L."/>
            <person name="Zhang Q."/>
        </authorList>
    </citation>
    <scope>NUCLEOTIDE SEQUENCE</scope>
    <source>
        <strain evidence="2">DSM 25168</strain>
    </source>
</reference>
<evidence type="ECO:0000256" key="1">
    <source>
        <dbReference type="SAM" id="SignalP"/>
    </source>
</evidence>
<feature type="chain" id="PRO_5039935988" evidence="1">
    <location>
        <begin position="25"/>
        <end position="172"/>
    </location>
</feature>
<evidence type="ECO:0000313" key="2">
    <source>
        <dbReference type="EMBL" id="UWZ84877.1"/>
    </source>
</evidence>